<comment type="caution">
    <text evidence="6">The sequence shown here is derived from an EMBL/GenBank/DDBJ whole genome shotgun (WGS) entry which is preliminary data.</text>
</comment>
<evidence type="ECO:0000313" key="6">
    <source>
        <dbReference type="EMBL" id="NMF07204.1"/>
    </source>
</evidence>
<dbReference type="Proteomes" id="UP000587880">
    <property type="component" value="Unassembled WGS sequence"/>
</dbReference>
<dbReference type="InterPro" id="IPR003593">
    <property type="entry name" value="AAA+_ATPase"/>
</dbReference>
<keyword evidence="4 6" id="KW-0067">ATP-binding</keyword>
<dbReference type="Gene3D" id="3.40.50.300">
    <property type="entry name" value="P-loop containing nucleotide triphosphate hydrolases"/>
    <property type="match status" value="1"/>
</dbReference>
<keyword evidence="3" id="KW-0547">Nucleotide-binding</keyword>
<reference evidence="6 7" key="1">
    <citation type="submission" date="2020-04" db="EMBL/GenBank/DDBJ databases">
        <authorList>
            <person name="Hitch T.C.A."/>
            <person name="Wylensek D."/>
            <person name="Clavel T."/>
        </authorList>
    </citation>
    <scope>NUCLEOTIDE SEQUENCE [LARGE SCALE GENOMIC DNA]</scope>
    <source>
        <strain evidence="6 7">WB01_NA02</strain>
    </source>
</reference>
<evidence type="ECO:0000256" key="2">
    <source>
        <dbReference type="ARBA" id="ARBA00022448"/>
    </source>
</evidence>
<evidence type="ECO:0000259" key="5">
    <source>
        <dbReference type="PROSITE" id="PS50893"/>
    </source>
</evidence>
<feature type="domain" description="ABC transporter" evidence="5">
    <location>
        <begin position="6"/>
        <end position="234"/>
    </location>
</feature>
<evidence type="ECO:0000313" key="7">
    <source>
        <dbReference type="Proteomes" id="UP000587880"/>
    </source>
</evidence>
<accession>A0A7X9XR61</accession>
<dbReference type="EMBL" id="JABAGD010000052">
    <property type="protein sequence ID" value="NMF07204.1"/>
    <property type="molecule type" value="Genomic_DNA"/>
</dbReference>
<dbReference type="AlphaFoldDB" id="A0A7X9XR61"/>
<dbReference type="SMART" id="SM00382">
    <property type="entry name" value="AAA"/>
    <property type="match status" value="1"/>
</dbReference>
<dbReference type="RefSeq" id="WP_168983059.1">
    <property type="nucleotide sequence ID" value="NZ_JABAGD010000052.1"/>
</dbReference>
<proteinExistence type="inferred from homology"/>
<dbReference type="PROSITE" id="PS50893">
    <property type="entry name" value="ABC_TRANSPORTER_2"/>
    <property type="match status" value="1"/>
</dbReference>
<dbReference type="InterPro" id="IPR003439">
    <property type="entry name" value="ABC_transporter-like_ATP-bd"/>
</dbReference>
<keyword evidence="2" id="KW-0813">Transport</keyword>
<dbReference type="SUPFAM" id="SSF52540">
    <property type="entry name" value="P-loop containing nucleoside triphosphate hydrolases"/>
    <property type="match status" value="1"/>
</dbReference>
<dbReference type="Pfam" id="PF00005">
    <property type="entry name" value="ABC_tran"/>
    <property type="match status" value="1"/>
</dbReference>
<gene>
    <name evidence="6" type="ORF">HF849_21165</name>
</gene>
<dbReference type="GO" id="GO:0016887">
    <property type="term" value="F:ATP hydrolysis activity"/>
    <property type="evidence" value="ECO:0007669"/>
    <property type="project" value="InterPro"/>
</dbReference>
<sequence length="306" mass="34693">MNEYVCRTSNITKSYRKNKVIDNVSINIKNGDIYGFVGKNGAGKTTMIRIISGLIIPDAGEIELFGDNDYKNITKQRSRLGALIESPSIYLNMTAKENLELIKIQRGIPGTKCIEDIINLVGLKCDEKKKAKNFSMGMKQRLGIAIALLNDPEFLILDEPINGLDPLGIKEIRELLLKINKERGTTILISSHVLSELTQMCSKFGFINNGKLVEEISAEELYSKCRKYIHLKVNKYVEASVILEKELGIRDYEVFQDNVIRIYDEFDSEKITLFLAKHGMGVKEIIPMGESLEEYFTNLIWGNENE</sequence>
<comment type="similarity">
    <text evidence="1">Belongs to the ABC transporter superfamily.</text>
</comment>
<name>A0A7X9XR61_CLOBE</name>
<evidence type="ECO:0000256" key="3">
    <source>
        <dbReference type="ARBA" id="ARBA00022741"/>
    </source>
</evidence>
<dbReference type="PANTHER" id="PTHR43335:SF8">
    <property type="entry name" value="ABC TRANSPORTER, ATP-BINDING PROTEIN"/>
    <property type="match status" value="1"/>
</dbReference>
<dbReference type="InterPro" id="IPR027417">
    <property type="entry name" value="P-loop_NTPase"/>
</dbReference>
<organism evidence="6 7">
    <name type="scientific">Clostridium beijerinckii</name>
    <name type="common">Clostridium MP</name>
    <dbReference type="NCBI Taxonomy" id="1520"/>
    <lineage>
        <taxon>Bacteria</taxon>
        <taxon>Bacillati</taxon>
        <taxon>Bacillota</taxon>
        <taxon>Clostridia</taxon>
        <taxon>Eubacteriales</taxon>
        <taxon>Clostridiaceae</taxon>
        <taxon>Clostridium</taxon>
    </lineage>
</organism>
<dbReference type="PANTHER" id="PTHR43335">
    <property type="entry name" value="ABC TRANSPORTER, ATP-BINDING PROTEIN"/>
    <property type="match status" value="1"/>
</dbReference>
<evidence type="ECO:0000256" key="4">
    <source>
        <dbReference type="ARBA" id="ARBA00022840"/>
    </source>
</evidence>
<evidence type="ECO:0000256" key="1">
    <source>
        <dbReference type="ARBA" id="ARBA00005417"/>
    </source>
</evidence>
<protein>
    <submittedName>
        <fullName evidence="6">ATP-binding cassette domain-containing protein</fullName>
    </submittedName>
</protein>
<dbReference type="GO" id="GO:0005524">
    <property type="term" value="F:ATP binding"/>
    <property type="evidence" value="ECO:0007669"/>
    <property type="project" value="UniProtKB-KW"/>
</dbReference>